<evidence type="ECO:0000256" key="2">
    <source>
        <dbReference type="ARBA" id="ARBA00022801"/>
    </source>
</evidence>
<keyword evidence="2" id="KW-0378">Hydrolase</keyword>
<comment type="catalytic activity">
    <reaction evidence="4">
        <text>NAD(+) + H2O = ADP-D-ribose + nicotinamide + H(+)</text>
        <dbReference type="Rhea" id="RHEA:16301"/>
        <dbReference type="ChEBI" id="CHEBI:15377"/>
        <dbReference type="ChEBI" id="CHEBI:15378"/>
        <dbReference type="ChEBI" id="CHEBI:17154"/>
        <dbReference type="ChEBI" id="CHEBI:57540"/>
        <dbReference type="ChEBI" id="CHEBI:57967"/>
        <dbReference type="EC" id="3.2.2.6"/>
    </reaction>
    <physiologicalReaction direction="left-to-right" evidence="4">
        <dbReference type="Rhea" id="RHEA:16302"/>
    </physiologicalReaction>
</comment>
<dbReference type="GO" id="GO:0061809">
    <property type="term" value="F:NAD+ nucleosidase activity, cyclic ADP-ribose generating"/>
    <property type="evidence" value="ECO:0007669"/>
    <property type="project" value="UniProtKB-EC"/>
</dbReference>
<keyword evidence="3" id="KW-0520">NAD</keyword>
<dbReference type="AlphaFoldDB" id="A0A438FVT9"/>
<comment type="caution">
    <text evidence="6">The sequence shown here is derived from an EMBL/GenBank/DDBJ whole genome shotgun (WGS) entry which is preliminary data.</text>
</comment>
<accession>A0A438FVT9</accession>
<evidence type="ECO:0000256" key="4">
    <source>
        <dbReference type="ARBA" id="ARBA00047304"/>
    </source>
</evidence>
<evidence type="ECO:0000313" key="6">
    <source>
        <dbReference type="EMBL" id="RVW64060.1"/>
    </source>
</evidence>
<evidence type="ECO:0000259" key="5">
    <source>
        <dbReference type="PROSITE" id="PS50104"/>
    </source>
</evidence>
<dbReference type="PROSITE" id="PS50104">
    <property type="entry name" value="TIR"/>
    <property type="match status" value="1"/>
</dbReference>
<dbReference type="Pfam" id="PF01582">
    <property type="entry name" value="TIR"/>
    <property type="match status" value="2"/>
</dbReference>
<protein>
    <recommendedName>
        <fullName evidence="1">ADP-ribosyl cyclase/cyclic ADP-ribose hydrolase</fullName>
        <ecNumber evidence="1">3.2.2.6</ecNumber>
    </recommendedName>
</protein>
<reference evidence="6 7" key="1">
    <citation type="journal article" date="2018" name="PLoS Genet.">
        <title>Population sequencing reveals clonal diversity and ancestral inbreeding in the grapevine cultivar Chardonnay.</title>
        <authorList>
            <person name="Roach M.J."/>
            <person name="Johnson D.L."/>
            <person name="Bohlmann J."/>
            <person name="van Vuuren H.J."/>
            <person name="Jones S.J."/>
            <person name="Pretorius I.S."/>
            <person name="Schmidt S.A."/>
            <person name="Borneman A.R."/>
        </authorList>
    </citation>
    <scope>NUCLEOTIDE SEQUENCE [LARGE SCALE GENOMIC DNA]</scope>
    <source>
        <strain evidence="7">cv. Chardonnay</strain>
        <tissue evidence="6">Leaf</tissue>
    </source>
</reference>
<dbReference type="EMBL" id="QGNW01000726">
    <property type="protein sequence ID" value="RVW64060.1"/>
    <property type="molecule type" value="Genomic_DNA"/>
</dbReference>
<dbReference type="PANTHER" id="PTHR32009:SF39">
    <property type="entry name" value="TIR DOMAIN-CONTAINING PROTEIN"/>
    <property type="match status" value="1"/>
</dbReference>
<evidence type="ECO:0000256" key="1">
    <source>
        <dbReference type="ARBA" id="ARBA00011982"/>
    </source>
</evidence>
<dbReference type="EC" id="3.2.2.6" evidence="1"/>
<sequence length="197" mass="22418">MDSQISTTASSSSSISPTSISKDEYDVFLSFSWEDIGTSFADRLYAALVRKGLRPFREAIGKPESKEAIASESLMAIQKSKVFIVIFSENYARSRYNLDQLVKIVEEYRRAFLTRPASFKEDVRATSWSSISFRWTQEVIVPVYYHVCQSDVREQKGSYGEAFYNHKAKQEKEKIEKWGKALTEAGCLSGYALGQKQ</sequence>
<dbReference type="Proteomes" id="UP000288805">
    <property type="component" value="Unassembled WGS sequence"/>
</dbReference>
<gene>
    <name evidence="6" type="primary">N_257</name>
    <name evidence="6" type="ORF">CK203_051076</name>
</gene>
<evidence type="ECO:0000313" key="7">
    <source>
        <dbReference type="Proteomes" id="UP000288805"/>
    </source>
</evidence>
<dbReference type="PANTHER" id="PTHR32009">
    <property type="entry name" value="TMV RESISTANCE PROTEIN N-LIKE"/>
    <property type="match status" value="1"/>
</dbReference>
<dbReference type="GO" id="GO:0007165">
    <property type="term" value="P:signal transduction"/>
    <property type="evidence" value="ECO:0007669"/>
    <property type="project" value="InterPro"/>
</dbReference>
<dbReference type="InterPro" id="IPR035897">
    <property type="entry name" value="Toll_tir_struct_dom_sf"/>
</dbReference>
<dbReference type="SMART" id="SM00255">
    <property type="entry name" value="TIR"/>
    <property type="match status" value="1"/>
</dbReference>
<dbReference type="InterPro" id="IPR000157">
    <property type="entry name" value="TIR_dom"/>
</dbReference>
<dbReference type="Gene3D" id="3.40.50.10140">
    <property type="entry name" value="Toll/interleukin-1 receptor homology (TIR) domain"/>
    <property type="match status" value="1"/>
</dbReference>
<organism evidence="6 7">
    <name type="scientific">Vitis vinifera</name>
    <name type="common">Grape</name>
    <dbReference type="NCBI Taxonomy" id="29760"/>
    <lineage>
        <taxon>Eukaryota</taxon>
        <taxon>Viridiplantae</taxon>
        <taxon>Streptophyta</taxon>
        <taxon>Embryophyta</taxon>
        <taxon>Tracheophyta</taxon>
        <taxon>Spermatophyta</taxon>
        <taxon>Magnoliopsida</taxon>
        <taxon>eudicotyledons</taxon>
        <taxon>Gunneridae</taxon>
        <taxon>Pentapetalae</taxon>
        <taxon>rosids</taxon>
        <taxon>Vitales</taxon>
        <taxon>Vitaceae</taxon>
        <taxon>Viteae</taxon>
        <taxon>Vitis</taxon>
    </lineage>
</organism>
<proteinExistence type="predicted"/>
<dbReference type="SUPFAM" id="SSF52200">
    <property type="entry name" value="Toll/Interleukin receptor TIR domain"/>
    <property type="match status" value="1"/>
</dbReference>
<evidence type="ECO:0000256" key="3">
    <source>
        <dbReference type="ARBA" id="ARBA00023027"/>
    </source>
</evidence>
<feature type="domain" description="TIR" evidence="5">
    <location>
        <begin position="23"/>
        <end position="197"/>
    </location>
</feature>
<name>A0A438FVT9_VITVI</name>